<evidence type="ECO:0000313" key="3">
    <source>
        <dbReference type="Proteomes" id="UP001196870"/>
    </source>
</evidence>
<gene>
    <name evidence="2" type="ORF">GXW71_23205</name>
</gene>
<evidence type="ECO:0000313" key="2">
    <source>
        <dbReference type="EMBL" id="MBR0667285.1"/>
    </source>
</evidence>
<comment type="caution">
    <text evidence="2">The sequence shown here is derived from an EMBL/GenBank/DDBJ whole genome shotgun (WGS) entry which is preliminary data.</text>
</comment>
<feature type="chain" id="PRO_5046110995" description="DUF5666 domain-containing protein" evidence="1">
    <location>
        <begin position="26"/>
        <end position="207"/>
    </location>
</feature>
<proteinExistence type="predicted"/>
<reference evidence="3" key="1">
    <citation type="journal article" date="2021" name="Syst. Appl. Microbiol.">
        <title>Roseomonas hellenica sp. nov., isolated from roots of wild-growing Alkanna tinctoria.</title>
        <authorList>
            <person name="Rat A."/>
            <person name="Naranjo H.D."/>
            <person name="Lebbe L."/>
            <person name="Cnockaert M."/>
            <person name="Krigas N."/>
            <person name="Grigoriadou K."/>
            <person name="Maloupa E."/>
            <person name="Willems A."/>
        </authorList>
    </citation>
    <scope>NUCLEOTIDE SEQUENCE [LARGE SCALE GENOMIC DNA]</scope>
    <source>
        <strain evidence="3">LMG 31523</strain>
    </source>
</reference>
<dbReference type="RefSeq" id="WP_211855064.1">
    <property type="nucleotide sequence ID" value="NZ_JAAGBB010000032.1"/>
</dbReference>
<feature type="signal peptide" evidence="1">
    <location>
        <begin position="1"/>
        <end position="25"/>
    </location>
</feature>
<sequence length="207" mass="21517">MPILTRRAALGAGALLGASASRLTAARAQGAAPSRVRGTIVTREGNLLTVATRDGGRAVVTLTEPLTVVALRRVALPEITNGSSLGVVAEPGPDDELRAVAITVLPPGQRIREVQEAWDLAPNTSMNNGAVEAIMESRDDRVVTLNIFGRSVRVRITPQTALVMPIPASPADLAPGTVVFINAVRGEDGRLSASRVTVGKDGVLPPI</sequence>
<evidence type="ECO:0000256" key="1">
    <source>
        <dbReference type="SAM" id="SignalP"/>
    </source>
</evidence>
<protein>
    <recommendedName>
        <fullName evidence="4">DUF5666 domain-containing protein</fullName>
    </recommendedName>
</protein>
<organism evidence="2 3">
    <name type="scientific">Plastoroseomonas hellenica</name>
    <dbReference type="NCBI Taxonomy" id="2687306"/>
    <lineage>
        <taxon>Bacteria</taxon>
        <taxon>Pseudomonadati</taxon>
        <taxon>Pseudomonadota</taxon>
        <taxon>Alphaproteobacteria</taxon>
        <taxon>Acetobacterales</taxon>
        <taxon>Acetobacteraceae</taxon>
        <taxon>Plastoroseomonas</taxon>
    </lineage>
</organism>
<keyword evidence="3" id="KW-1185">Reference proteome</keyword>
<dbReference type="PROSITE" id="PS51318">
    <property type="entry name" value="TAT"/>
    <property type="match status" value="1"/>
</dbReference>
<dbReference type="Proteomes" id="UP001196870">
    <property type="component" value="Unassembled WGS sequence"/>
</dbReference>
<evidence type="ECO:0008006" key="4">
    <source>
        <dbReference type="Google" id="ProtNLM"/>
    </source>
</evidence>
<dbReference type="EMBL" id="JAAGBB010000032">
    <property type="protein sequence ID" value="MBR0667285.1"/>
    <property type="molecule type" value="Genomic_DNA"/>
</dbReference>
<dbReference type="InterPro" id="IPR006311">
    <property type="entry name" value="TAT_signal"/>
</dbReference>
<name>A0ABS5F416_9PROT</name>
<accession>A0ABS5F416</accession>
<keyword evidence="1" id="KW-0732">Signal</keyword>